<evidence type="ECO:0000256" key="3">
    <source>
        <dbReference type="ARBA" id="ARBA00022801"/>
    </source>
</evidence>
<dbReference type="NCBIfam" id="NF001862">
    <property type="entry name" value="PRK00601.1"/>
    <property type="match status" value="1"/>
</dbReference>
<dbReference type="AlphaFoldDB" id="A0A2M6W1Y1"/>
<keyword evidence="4" id="KW-0546">Nucleotide metabolism</keyword>
<dbReference type="GO" id="GO:0046081">
    <property type="term" value="P:dUTP catabolic process"/>
    <property type="evidence" value="ECO:0007669"/>
    <property type="project" value="InterPro"/>
</dbReference>
<evidence type="ECO:0000256" key="4">
    <source>
        <dbReference type="ARBA" id="ARBA00023080"/>
    </source>
</evidence>
<dbReference type="InterPro" id="IPR036157">
    <property type="entry name" value="dUTPase-like_sf"/>
</dbReference>
<organism evidence="7 8">
    <name type="scientific">Candidatus Magasanikbacteria bacterium CG10_big_fil_rev_8_21_14_0_10_43_6</name>
    <dbReference type="NCBI Taxonomy" id="1974650"/>
    <lineage>
        <taxon>Bacteria</taxon>
        <taxon>Candidatus Magasanikiibacteriota</taxon>
    </lineage>
</organism>
<dbReference type="PANTHER" id="PTHR11241:SF0">
    <property type="entry name" value="DEOXYURIDINE 5'-TRIPHOSPHATE NUCLEOTIDOHYDROLASE"/>
    <property type="match status" value="1"/>
</dbReference>
<dbReference type="CDD" id="cd07557">
    <property type="entry name" value="trimeric_dUTPase"/>
    <property type="match status" value="1"/>
</dbReference>
<dbReference type="SUPFAM" id="SSF51283">
    <property type="entry name" value="dUTPase-like"/>
    <property type="match status" value="1"/>
</dbReference>
<evidence type="ECO:0000313" key="7">
    <source>
        <dbReference type="EMBL" id="PIT86792.1"/>
    </source>
</evidence>
<evidence type="ECO:0000256" key="2">
    <source>
        <dbReference type="ARBA" id="ARBA00012379"/>
    </source>
</evidence>
<protein>
    <recommendedName>
        <fullName evidence="2">dUTP diphosphatase</fullName>
        <ecNumber evidence="2">3.6.1.23</ecNumber>
    </recommendedName>
</protein>
<dbReference type="EMBL" id="PFBZ01000054">
    <property type="protein sequence ID" value="PIT86792.1"/>
    <property type="molecule type" value="Genomic_DNA"/>
</dbReference>
<evidence type="ECO:0000256" key="1">
    <source>
        <dbReference type="ARBA" id="ARBA00006581"/>
    </source>
</evidence>
<dbReference type="NCBIfam" id="TIGR00576">
    <property type="entry name" value="dut"/>
    <property type="match status" value="1"/>
</dbReference>
<comment type="caution">
    <text evidence="7">The sequence shown here is derived from an EMBL/GenBank/DDBJ whole genome shotgun (WGS) entry which is preliminary data.</text>
</comment>
<dbReference type="GO" id="GO:0006226">
    <property type="term" value="P:dUMP biosynthetic process"/>
    <property type="evidence" value="ECO:0007669"/>
    <property type="project" value="InterPro"/>
</dbReference>
<sequence>MPWYKNMKVQIKRLHNDAILPNYAHPGDVGMDLYSLEDCTLLPGKVHIFKMGFALEFPVGYAGIVKDKSSMGAKGITTVGGVYDAGYRGEYNVGLLNNTNTPFDIAKGQKIAQLILFPVAIATLEEVDELSDTSRGTGAFGSTGKF</sequence>
<dbReference type="GO" id="GO:0000287">
    <property type="term" value="F:magnesium ion binding"/>
    <property type="evidence" value="ECO:0007669"/>
    <property type="project" value="InterPro"/>
</dbReference>
<dbReference type="EC" id="3.6.1.23" evidence="2"/>
<gene>
    <name evidence="7" type="ORF">COU33_01205</name>
</gene>
<dbReference type="Proteomes" id="UP000229362">
    <property type="component" value="Unassembled WGS sequence"/>
</dbReference>
<evidence type="ECO:0000256" key="5">
    <source>
        <dbReference type="ARBA" id="ARBA00047686"/>
    </source>
</evidence>
<dbReference type="GO" id="GO:0004170">
    <property type="term" value="F:dUTP diphosphatase activity"/>
    <property type="evidence" value="ECO:0007669"/>
    <property type="project" value="UniProtKB-EC"/>
</dbReference>
<comment type="similarity">
    <text evidence="1">Belongs to the dUTPase family.</text>
</comment>
<dbReference type="Pfam" id="PF00692">
    <property type="entry name" value="dUTPase"/>
    <property type="match status" value="1"/>
</dbReference>
<dbReference type="InterPro" id="IPR033704">
    <property type="entry name" value="dUTPase_trimeric"/>
</dbReference>
<dbReference type="InterPro" id="IPR029054">
    <property type="entry name" value="dUTPase-like"/>
</dbReference>
<dbReference type="PANTHER" id="PTHR11241">
    <property type="entry name" value="DEOXYURIDINE 5'-TRIPHOSPHATE NUCLEOTIDOHYDROLASE"/>
    <property type="match status" value="1"/>
</dbReference>
<keyword evidence="3" id="KW-0378">Hydrolase</keyword>
<evidence type="ECO:0000259" key="6">
    <source>
        <dbReference type="Pfam" id="PF00692"/>
    </source>
</evidence>
<evidence type="ECO:0000313" key="8">
    <source>
        <dbReference type="Proteomes" id="UP000229362"/>
    </source>
</evidence>
<dbReference type="InterPro" id="IPR008181">
    <property type="entry name" value="dUTPase"/>
</dbReference>
<proteinExistence type="inferred from homology"/>
<comment type="catalytic activity">
    <reaction evidence="5">
        <text>dUTP + H2O = dUMP + diphosphate + H(+)</text>
        <dbReference type="Rhea" id="RHEA:10248"/>
        <dbReference type="ChEBI" id="CHEBI:15377"/>
        <dbReference type="ChEBI" id="CHEBI:15378"/>
        <dbReference type="ChEBI" id="CHEBI:33019"/>
        <dbReference type="ChEBI" id="CHEBI:61555"/>
        <dbReference type="ChEBI" id="CHEBI:246422"/>
        <dbReference type="EC" id="3.6.1.23"/>
    </reaction>
</comment>
<feature type="domain" description="dUTPase-like" evidence="6">
    <location>
        <begin position="17"/>
        <end position="144"/>
    </location>
</feature>
<name>A0A2M6W1Y1_9BACT</name>
<dbReference type="Gene3D" id="2.70.40.10">
    <property type="match status" value="1"/>
</dbReference>
<reference evidence="8" key="1">
    <citation type="submission" date="2017-09" db="EMBL/GenBank/DDBJ databases">
        <title>Depth-based differentiation of microbial function through sediment-hosted aquifers and enrichment of novel symbionts in the deep terrestrial subsurface.</title>
        <authorList>
            <person name="Probst A.J."/>
            <person name="Ladd B."/>
            <person name="Jarett J.K."/>
            <person name="Geller-Mcgrath D.E."/>
            <person name="Sieber C.M.K."/>
            <person name="Emerson J.B."/>
            <person name="Anantharaman K."/>
            <person name="Thomas B.C."/>
            <person name="Malmstrom R."/>
            <person name="Stieglmeier M."/>
            <person name="Klingl A."/>
            <person name="Woyke T."/>
            <person name="Ryan C.M."/>
            <person name="Banfield J.F."/>
        </authorList>
    </citation>
    <scope>NUCLEOTIDE SEQUENCE [LARGE SCALE GENOMIC DNA]</scope>
</reference>
<accession>A0A2M6W1Y1</accession>